<dbReference type="AlphaFoldDB" id="Q30Y22"/>
<protein>
    <submittedName>
        <fullName evidence="1">Uncharacterized protein</fullName>
    </submittedName>
</protein>
<gene>
    <name evidence="1" type="ordered locus">Dde_2628</name>
</gene>
<dbReference type="Proteomes" id="UP000002710">
    <property type="component" value="Chromosome"/>
</dbReference>
<accession>Q30Y22</accession>
<evidence type="ECO:0000313" key="2">
    <source>
        <dbReference type="Proteomes" id="UP000002710"/>
    </source>
</evidence>
<keyword evidence="2" id="KW-1185">Reference proteome</keyword>
<dbReference type="KEGG" id="dde:Dde_2628"/>
<sequence>MYYIATMNVLHAAAPRSAFSTGTSTGRQLRLRRTKTACRAVLLALLFAVLPAAAFAAGATSPVQSSGTGATDITGEDTAVPAGYRGSYYTFALGFTGSGNEAEVLRKLDEAARHDEPVLLFAVTPAADTAGSLLAVPITPEISLLGDSSGAQDLTTFSAETYGNARATLYYSDAPDWAIRSQIATDVVPVPAGDDAQRMALEMQGVRAGIYMDWSPTERLQLSFGPEYGTARNIPLLGNPNPAEAEHGAGARFHFRWNF</sequence>
<dbReference type="EMBL" id="CP000112">
    <property type="protein sequence ID" value="ABB39424.1"/>
    <property type="molecule type" value="Genomic_DNA"/>
</dbReference>
<proteinExistence type="predicted"/>
<reference evidence="1 2" key="1">
    <citation type="journal article" date="2011" name="J. Bacteriol.">
        <title>Complete genome sequence and updated annotation of Desulfovibrio alaskensis G20.</title>
        <authorList>
            <person name="Hauser L.J."/>
            <person name="Land M.L."/>
            <person name="Brown S.D."/>
            <person name="Larimer F."/>
            <person name="Keller K.L."/>
            <person name="Rapp-Giles B.J."/>
            <person name="Price M.N."/>
            <person name="Lin M."/>
            <person name="Bruce D.C."/>
            <person name="Detter J.C."/>
            <person name="Tapia R."/>
            <person name="Han C.S."/>
            <person name="Goodwin L.A."/>
            <person name="Cheng J.F."/>
            <person name="Pitluck S."/>
            <person name="Copeland A."/>
            <person name="Lucas S."/>
            <person name="Nolan M."/>
            <person name="Lapidus A.L."/>
            <person name="Palumbo A.V."/>
            <person name="Wall J.D."/>
        </authorList>
    </citation>
    <scope>NUCLEOTIDE SEQUENCE [LARGE SCALE GENOMIC DNA]</scope>
    <source>
        <strain evidence="2">ATCC BAA 1058 / DSM 17464 / G20</strain>
    </source>
</reference>
<name>Q30Y22_OLEA2</name>
<evidence type="ECO:0000313" key="1">
    <source>
        <dbReference type="EMBL" id="ABB39424.1"/>
    </source>
</evidence>
<organism evidence="1 2">
    <name type="scientific">Oleidesulfovibrio alaskensis (strain ATCC BAA-1058 / DSM 17464 / G20)</name>
    <name type="common">Desulfovibrio alaskensis</name>
    <dbReference type="NCBI Taxonomy" id="207559"/>
    <lineage>
        <taxon>Bacteria</taxon>
        <taxon>Pseudomonadati</taxon>
        <taxon>Thermodesulfobacteriota</taxon>
        <taxon>Desulfovibrionia</taxon>
        <taxon>Desulfovibrionales</taxon>
        <taxon>Desulfovibrionaceae</taxon>
        <taxon>Oleidesulfovibrio</taxon>
    </lineage>
</organism>
<dbReference type="HOGENOM" id="CLU_1072514_0_0_7"/>
<dbReference type="STRING" id="207559.Dde_2628"/>